<evidence type="ECO:0000256" key="8">
    <source>
        <dbReference type="SAM" id="MobiDB-lite"/>
    </source>
</evidence>
<evidence type="ECO:0000313" key="10">
    <source>
        <dbReference type="EMBL" id="MEZ3167420.1"/>
    </source>
</evidence>
<feature type="domain" description="Cyclin-like" evidence="9">
    <location>
        <begin position="257"/>
        <end position="338"/>
    </location>
</feature>
<feature type="repeat" description="2" evidence="7">
    <location>
        <begin position="257"/>
        <end position="338"/>
    </location>
</feature>
<keyword evidence="7" id="KW-0862">Zinc</keyword>
<evidence type="ECO:0000259" key="9">
    <source>
        <dbReference type="SMART" id="SM00385"/>
    </source>
</evidence>
<dbReference type="Pfam" id="PF00382">
    <property type="entry name" value="TFIIB"/>
    <property type="match status" value="2"/>
</dbReference>
<evidence type="ECO:0000256" key="3">
    <source>
        <dbReference type="ARBA" id="ARBA00022723"/>
    </source>
</evidence>
<sequence length="345" mass="37455">MMSEHTDGGQPDTVSRRDGTDRASSSETGDGQSVTDSVSEENRDGQHSRTTCPECHGRLRRADDDVDAVCDDCGLVVSDATLDTNIKLYTPNGAGGQDSRVGPSSTNLLHDKGLSTMIGWQDTDAKGNALSGERRQQMRRLRRWDERFRRRSSADRNLMHALGEINRMASALGVPDSTRETAGVIYRRALADGLVTGRAVESVATAALYAASRMDGVPRSIDEVSTVSRVEQIRVERAYRHVSRELGLEIAPTDPRSFIGRIASDVECTDATEREARRLAGIAVENGVHSGKHPVGIAAGALYAAAKQCDESLRQADIARAADVSEMTIRNRYPEILAATDTEDE</sequence>
<feature type="binding site" evidence="7">
    <location>
        <position position="52"/>
    </location>
    <ligand>
        <name>Zn(2+)</name>
        <dbReference type="ChEBI" id="CHEBI:29105"/>
    </ligand>
</feature>
<keyword evidence="4 7" id="KW-0677">Repeat</keyword>
<dbReference type="InterPro" id="IPR036915">
    <property type="entry name" value="Cyclin-like_sf"/>
</dbReference>
<evidence type="ECO:0000256" key="1">
    <source>
        <dbReference type="ARBA" id="ARBA00010857"/>
    </source>
</evidence>
<dbReference type="SUPFAM" id="SSF47954">
    <property type="entry name" value="Cyclin-like"/>
    <property type="match status" value="2"/>
</dbReference>
<feature type="compositionally biased region" description="Polar residues" evidence="8">
    <location>
        <begin position="22"/>
        <end position="37"/>
    </location>
</feature>
<feature type="region of interest" description="Disordered" evidence="8">
    <location>
        <begin position="1"/>
        <end position="54"/>
    </location>
</feature>
<keyword evidence="5 7" id="KW-0805">Transcription regulation</keyword>
<evidence type="ECO:0000256" key="2">
    <source>
        <dbReference type="ARBA" id="ARBA00013932"/>
    </source>
</evidence>
<organism evidence="10 11">
    <name type="scientific">Halorubrum ejinorense</name>
    <dbReference type="NCBI Taxonomy" id="425309"/>
    <lineage>
        <taxon>Archaea</taxon>
        <taxon>Methanobacteriati</taxon>
        <taxon>Methanobacteriota</taxon>
        <taxon>Stenosarchaea group</taxon>
        <taxon>Halobacteria</taxon>
        <taxon>Halobacteriales</taxon>
        <taxon>Haloferacaceae</taxon>
        <taxon>Halorubrum</taxon>
    </lineage>
</organism>
<dbReference type="Gene3D" id="1.10.472.10">
    <property type="entry name" value="Cyclin-like"/>
    <property type="match status" value="1"/>
</dbReference>
<dbReference type="Proteomes" id="UP001567571">
    <property type="component" value="Unassembled WGS sequence"/>
</dbReference>
<keyword evidence="11" id="KW-1185">Reference proteome</keyword>
<comment type="caution">
    <text evidence="10">The sequence shown here is derived from an EMBL/GenBank/DDBJ whole genome shotgun (WGS) entry which is preliminary data.</text>
</comment>
<evidence type="ECO:0000313" key="11">
    <source>
        <dbReference type="Proteomes" id="UP001567571"/>
    </source>
</evidence>
<proteinExistence type="inferred from homology"/>
<dbReference type="Gene3D" id="1.10.472.170">
    <property type="match status" value="1"/>
</dbReference>
<dbReference type="InterPro" id="IPR013150">
    <property type="entry name" value="TFIIB_cyclin"/>
</dbReference>
<dbReference type="SUPFAM" id="SSF57783">
    <property type="entry name" value="Zinc beta-ribbon"/>
    <property type="match status" value="1"/>
</dbReference>
<evidence type="ECO:0000256" key="4">
    <source>
        <dbReference type="ARBA" id="ARBA00022737"/>
    </source>
</evidence>
<dbReference type="SMART" id="SM00385">
    <property type="entry name" value="CYCLIN"/>
    <property type="match status" value="2"/>
</dbReference>
<dbReference type="PANTHER" id="PTHR11618">
    <property type="entry name" value="TRANSCRIPTION INITIATION FACTOR IIB-RELATED"/>
    <property type="match status" value="1"/>
</dbReference>
<dbReference type="InterPro" id="IPR013763">
    <property type="entry name" value="Cyclin-like_dom"/>
</dbReference>
<feature type="repeat" description="1" evidence="7">
    <location>
        <begin position="163"/>
        <end position="246"/>
    </location>
</feature>
<dbReference type="EMBL" id="JBEDNW010000004">
    <property type="protein sequence ID" value="MEZ3167420.1"/>
    <property type="molecule type" value="Genomic_DNA"/>
</dbReference>
<comment type="function">
    <text evidence="7">Stabilizes TBP binding to an archaeal box-A promoter. Also responsible for recruiting RNA polymerase II to the pre-initiation complex (DNA-TBP-TFIIB).</text>
</comment>
<evidence type="ECO:0000256" key="7">
    <source>
        <dbReference type="HAMAP-Rule" id="MF_00383"/>
    </source>
</evidence>
<dbReference type="PRINTS" id="PR00685">
    <property type="entry name" value="TIFACTORIIB"/>
</dbReference>
<name>A0ABV4ILJ9_9EURY</name>
<dbReference type="InterPro" id="IPR023486">
    <property type="entry name" value="TFIIB_CS"/>
</dbReference>
<dbReference type="InterPro" id="IPR000812">
    <property type="entry name" value="TFIIB"/>
</dbReference>
<feature type="binding site" evidence="7">
    <location>
        <position position="70"/>
    </location>
    <ligand>
        <name>Zn(2+)</name>
        <dbReference type="ChEBI" id="CHEBI:29105"/>
    </ligand>
</feature>
<comment type="similarity">
    <text evidence="1 7">Belongs to the TFIIB family.</text>
</comment>
<dbReference type="PANTHER" id="PTHR11618:SF13">
    <property type="entry name" value="TRANSCRIPTION INITIATION FACTOR IIB"/>
    <property type="match status" value="1"/>
</dbReference>
<feature type="domain" description="Cyclin-like" evidence="9">
    <location>
        <begin position="163"/>
        <end position="244"/>
    </location>
</feature>
<dbReference type="HAMAP" id="MF_00383">
    <property type="entry name" value="TF2B_arch"/>
    <property type="match status" value="1"/>
</dbReference>
<keyword evidence="3 7" id="KW-0479">Metal-binding</keyword>
<feature type="binding site" evidence="7">
    <location>
        <position position="73"/>
    </location>
    <ligand>
        <name>Zn(2+)</name>
        <dbReference type="ChEBI" id="CHEBI:29105"/>
    </ligand>
</feature>
<feature type="binding site" evidence="7">
    <location>
        <position position="55"/>
    </location>
    <ligand>
        <name>Zn(2+)</name>
        <dbReference type="ChEBI" id="CHEBI:29105"/>
    </ligand>
</feature>
<dbReference type="InterPro" id="IPR023484">
    <property type="entry name" value="TFIIB_arc"/>
</dbReference>
<keyword evidence="6 7" id="KW-0804">Transcription</keyword>
<gene>
    <name evidence="7" type="primary">tfb</name>
    <name evidence="10" type="ORF">ABNG02_08795</name>
</gene>
<evidence type="ECO:0000256" key="6">
    <source>
        <dbReference type="ARBA" id="ARBA00023163"/>
    </source>
</evidence>
<accession>A0ABV4ILJ9</accession>
<reference evidence="10 11" key="1">
    <citation type="submission" date="2024-06" db="EMBL/GenBank/DDBJ databases">
        <title>Halorubrum miltondacostae sp. nov., a potential PHA producer isolated from an inland solar saltern in Rio Maior, Portugal.</title>
        <authorList>
            <person name="Albuquerque L."/>
            <person name="Viver T."/>
            <person name="Barroso C."/>
            <person name="Claudino R."/>
            <person name="Galvan M."/>
            <person name="Simoes G."/>
            <person name="Lobo Da Cunha A."/>
            <person name="Egas C."/>
        </authorList>
    </citation>
    <scope>NUCLEOTIDE SEQUENCE [LARGE SCALE GENOMIC DNA]</scope>
    <source>
        <strain evidence="10 11">DSM 18646</strain>
    </source>
</reference>
<protein>
    <recommendedName>
        <fullName evidence="2 7">Transcription initiation factor IIB</fullName>
        <shortName evidence="7">TFIIB</shortName>
    </recommendedName>
</protein>
<dbReference type="PROSITE" id="PS00782">
    <property type="entry name" value="TFIIB"/>
    <property type="match status" value="2"/>
</dbReference>
<evidence type="ECO:0000256" key="5">
    <source>
        <dbReference type="ARBA" id="ARBA00023015"/>
    </source>
</evidence>